<protein>
    <submittedName>
        <fullName evidence="1">Glutathione synthase</fullName>
    </submittedName>
</protein>
<dbReference type="Proteomes" id="UP000197781">
    <property type="component" value="Chromosome"/>
</dbReference>
<evidence type="ECO:0000313" key="1">
    <source>
        <dbReference type="EMBL" id="ASJ55036.1"/>
    </source>
</evidence>
<dbReference type="Gene3D" id="3.30.470.20">
    <property type="entry name" value="ATP-grasp fold, B domain"/>
    <property type="match status" value="1"/>
</dbReference>
<dbReference type="KEGG" id="bfm:BP422_16655"/>
<organism evidence="1 2">
    <name type="scientific">Brevibacillus formosus</name>
    <dbReference type="NCBI Taxonomy" id="54913"/>
    <lineage>
        <taxon>Bacteria</taxon>
        <taxon>Bacillati</taxon>
        <taxon>Bacillota</taxon>
        <taxon>Bacilli</taxon>
        <taxon>Bacillales</taxon>
        <taxon>Paenibacillaceae</taxon>
        <taxon>Brevibacillus</taxon>
    </lineage>
</organism>
<evidence type="ECO:0000313" key="2">
    <source>
        <dbReference type="Proteomes" id="UP000197781"/>
    </source>
</evidence>
<dbReference type="InterPro" id="IPR026838">
    <property type="entry name" value="YheC/D"/>
</dbReference>
<proteinExistence type="predicted"/>
<sequence length="364" mass="41968">MLSKRVIGILTWREGLRFEEPNYLRKLVQTGQKLGAEIYLFSHQDVNVPARKIKGFIPKPNGGWISKWFPWPEVVIDRYRRRVKEYIRLRNSDLFFFANSPFSKKWRVTNLLASDDRVKRWIPETHVYEKGKVRNMLARHGLVYVKPGNGTGGRSILRVKSSGKEYSLSGRDKKQKHHVARVNTVEGVEKWVKTWVGEQGIRDGNFLVQQGLDLGLLPKHVVDVRLLIQKDERGEWEVTGCAARMGKNGSATSNLHGGGRALPFESFMFRRFGEERGELIKQECYQLAFDVANKLEDYFGRMMEFGLDIGVDVNGRAWLIEVNPKPGREVFRQIGDMALYKKAIARPVQFALYLARNQARFLSL</sequence>
<reference evidence="1 2" key="1">
    <citation type="submission" date="2016-11" db="EMBL/GenBank/DDBJ databases">
        <authorList>
            <person name="Jaros S."/>
            <person name="Januszkiewicz K."/>
            <person name="Wedrychowicz H."/>
        </authorList>
    </citation>
    <scope>NUCLEOTIDE SEQUENCE [LARGE SCALE GENOMIC DNA]</scope>
    <source>
        <strain evidence="1 2">NF2</strain>
    </source>
</reference>
<dbReference type="Pfam" id="PF14398">
    <property type="entry name" value="ATPgrasp_YheCD"/>
    <property type="match status" value="1"/>
</dbReference>
<name>A0A220MIW2_9BACL</name>
<dbReference type="RefSeq" id="WP_088908730.1">
    <property type="nucleotide sequence ID" value="NZ_CP018145.1"/>
</dbReference>
<accession>A0A220MIW2</accession>
<dbReference type="AlphaFoldDB" id="A0A220MIW2"/>
<dbReference type="EMBL" id="CP018145">
    <property type="protein sequence ID" value="ASJ55036.1"/>
    <property type="molecule type" value="Genomic_DNA"/>
</dbReference>
<dbReference type="SUPFAM" id="SSF56059">
    <property type="entry name" value="Glutathione synthetase ATP-binding domain-like"/>
    <property type="match status" value="1"/>
</dbReference>
<gene>
    <name evidence="1" type="ORF">BP422_16655</name>
</gene>